<dbReference type="GO" id="GO:0005886">
    <property type="term" value="C:plasma membrane"/>
    <property type="evidence" value="ECO:0007669"/>
    <property type="project" value="UniProtKB-SubCell"/>
</dbReference>
<comment type="caution">
    <text evidence="8">Lacks conserved residue(s) required for the propagation of feature annotation.</text>
</comment>
<comment type="subcellular location">
    <subcellularLocation>
        <location evidence="1 8">Cell membrane</location>
        <topology evidence="1 8">Multi-pass membrane protein</topology>
    </subcellularLocation>
</comment>
<evidence type="ECO:0000313" key="9">
    <source>
        <dbReference type="EMBL" id="CAD7576717.1"/>
    </source>
</evidence>
<dbReference type="GO" id="GO:0043025">
    <property type="term" value="C:neuronal cell body"/>
    <property type="evidence" value="ECO:0007669"/>
    <property type="project" value="TreeGrafter"/>
</dbReference>
<dbReference type="EMBL" id="OE184581">
    <property type="protein sequence ID" value="CAD7576717.1"/>
    <property type="molecule type" value="Genomic_DNA"/>
</dbReference>
<dbReference type="InterPro" id="IPR013604">
    <property type="entry name" value="7TM_chemorcpt"/>
</dbReference>
<evidence type="ECO:0000256" key="4">
    <source>
        <dbReference type="ARBA" id="ARBA00022989"/>
    </source>
</evidence>
<comment type="similarity">
    <text evidence="8">Belongs to the insect chemoreceptor superfamily. Gustatory receptor (GR) family.</text>
</comment>
<dbReference type="GO" id="GO:0007165">
    <property type="term" value="P:signal transduction"/>
    <property type="evidence" value="ECO:0007669"/>
    <property type="project" value="UniProtKB-KW"/>
</dbReference>
<reference evidence="9" key="1">
    <citation type="submission" date="2020-11" db="EMBL/GenBank/DDBJ databases">
        <authorList>
            <person name="Tran Van P."/>
        </authorList>
    </citation>
    <scope>NUCLEOTIDE SEQUENCE</scope>
</reference>
<dbReference type="GO" id="GO:0030424">
    <property type="term" value="C:axon"/>
    <property type="evidence" value="ECO:0007669"/>
    <property type="project" value="TreeGrafter"/>
</dbReference>
<evidence type="ECO:0000256" key="2">
    <source>
        <dbReference type="ARBA" id="ARBA00022475"/>
    </source>
</evidence>
<dbReference type="GO" id="GO:0008049">
    <property type="term" value="P:male courtship behavior"/>
    <property type="evidence" value="ECO:0007669"/>
    <property type="project" value="TreeGrafter"/>
</dbReference>
<evidence type="ECO:0000256" key="3">
    <source>
        <dbReference type="ARBA" id="ARBA00022692"/>
    </source>
</evidence>
<organism evidence="9">
    <name type="scientific">Timema californicum</name>
    <name type="common">California timema</name>
    <name type="synonym">Walking stick</name>
    <dbReference type="NCBI Taxonomy" id="61474"/>
    <lineage>
        <taxon>Eukaryota</taxon>
        <taxon>Metazoa</taxon>
        <taxon>Ecdysozoa</taxon>
        <taxon>Arthropoda</taxon>
        <taxon>Hexapoda</taxon>
        <taxon>Insecta</taxon>
        <taxon>Pterygota</taxon>
        <taxon>Neoptera</taxon>
        <taxon>Polyneoptera</taxon>
        <taxon>Phasmatodea</taxon>
        <taxon>Timematodea</taxon>
        <taxon>Timematoidea</taxon>
        <taxon>Timematidae</taxon>
        <taxon>Timema</taxon>
    </lineage>
</organism>
<comment type="function">
    <text evidence="8">Gustatory receptor which mediates acceptance or avoidance behavior, depending on its substrates.</text>
</comment>
<evidence type="ECO:0000256" key="8">
    <source>
        <dbReference type="RuleBase" id="RU363108"/>
    </source>
</evidence>
<dbReference type="PANTHER" id="PTHR21143:SF133">
    <property type="entry name" value="GUSTATORY AND PHEROMONE RECEPTOR 32A-RELATED"/>
    <property type="match status" value="1"/>
</dbReference>
<sequence length="501" mass="57247">MTVETLLGWTIMGNVPIGEVRDSKAVFMTGMFYASANREEIKTRKLSEELIKNSIETATVGSDGRYEVGLLHLCLPIQKCPVEDSIRQLVGGKDEPYSIECSLFFFVYGVLFLVVLNVGELFFTQGWFEDEDAKSLFKITANYVTLALYFGGMLVHFFTLVNSRKICLIVAKVSKMETFVVKDLKYSKRRIFWFSMMEIFFGIICPFIMTTAISYDPPLFDDLPSSNLTLTDCYFFNVISIAQLQFINFVLKLLESYTSLNYTLKLLKKCPINVTSSHESLRNFEICQFDEIDGTRETSVVYRKHLHVNAAEIIRQLRKLHTVLCDNSELINSAYSFQILICATQHFIGITFIIYSIFVHALNYETSLIESVAWNLITSYWLLWDSLVIIAVAASCTLTTNQANMTGVIVHKLLNEVEDERIKAELELFSLQLLHRKVQFNACGFFPLDYTLIYSIVGAVTTYLVILIEFQLSYGRTKDYNTPNNSSNISTTSRPMTKKKN</sequence>
<dbReference type="PANTHER" id="PTHR21143">
    <property type="entry name" value="INVERTEBRATE GUSTATORY RECEPTOR"/>
    <property type="match status" value="1"/>
</dbReference>
<dbReference type="GO" id="GO:0007635">
    <property type="term" value="P:chemosensory behavior"/>
    <property type="evidence" value="ECO:0007669"/>
    <property type="project" value="TreeGrafter"/>
</dbReference>
<dbReference type="Pfam" id="PF08395">
    <property type="entry name" value="7tm_7"/>
    <property type="match status" value="1"/>
</dbReference>
<keyword evidence="7 8" id="KW-0807">Transducer</keyword>
<evidence type="ECO:0000256" key="7">
    <source>
        <dbReference type="ARBA" id="ARBA00023224"/>
    </source>
</evidence>
<proteinExistence type="inferred from homology"/>
<feature type="transmembrane region" description="Helical" evidence="8">
    <location>
        <begin position="337"/>
        <end position="358"/>
    </location>
</feature>
<keyword evidence="3 8" id="KW-0812">Transmembrane</keyword>
<name>A0A7R9JCD4_TIMCA</name>
<gene>
    <name evidence="9" type="ORF">TCMB3V08_LOCUS9281</name>
</gene>
<protein>
    <recommendedName>
        <fullName evidence="8">Gustatory receptor</fullName>
    </recommendedName>
</protein>
<keyword evidence="5 8" id="KW-0472">Membrane</keyword>
<feature type="transmembrane region" description="Helical" evidence="8">
    <location>
        <begin position="191"/>
        <end position="214"/>
    </location>
</feature>
<dbReference type="AlphaFoldDB" id="A0A7R9JCD4"/>
<dbReference type="GO" id="GO:0050909">
    <property type="term" value="P:sensory perception of taste"/>
    <property type="evidence" value="ECO:0007669"/>
    <property type="project" value="InterPro"/>
</dbReference>
<feature type="transmembrane region" description="Helical" evidence="8">
    <location>
        <begin position="143"/>
        <end position="162"/>
    </location>
</feature>
<dbReference type="GO" id="GO:0030425">
    <property type="term" value="C:dendrite"/>
    <property type="evidence" value="ECO:0007669"/>
    <property type="project" value="TreeGrafter"/>
</dbReference>
<keyword evidence="2 8" id="KW-1003">Cell membrane</keyword>
<feature type="transmembrane region" description="Helical" evidence="8">
    <location>
        <begin position="378"/>
        <end position="398"/>
    </location>
</feature>
<evidence type="ECO:0000256" key="6">
    <source>
        <dbReference type="ARBA" id="ARBA00023170"/>
    </source>
</evidence>
<keyword evidence="6 8" id="KW-0675">Receptor</keyword>
<evidence type="ECO:0000256" key="1">
    <source>
        <dbReference type="ARBA" id="ARBA00004651"/>
    </source>
</evidence>
<evidence type="ECO:0000256" key="5">
    <source>
        <dbReference type="ARBA" id="ARBA00023136"/>
    </source>
</evidence>
<keyword evidence="4 8" id="KW-1133">Transmembrane helix</keyword>
<accession>A0A7R9JCD4</accession>
<feature type="transmembrane region" description="Helical" evidence="8">
    <location>
        <begin position="103"/>
        <end position="123"/>
    </location>
</feature>